<dbReference type="KEGG" id="csph:CSPHI_09730"/>
<keyword evidence="1" id="KW-1133">Transmembrane helix</keyword>
<feature type="transmembrane region" description="Helical" evidence="1">
    <location>
        <begin position="71"/>
        <end position="93"/>
    </location>
</feature>
<accession>A0A1L7CZC7</accession>
<keyword evidence="1" id="KW-0812">Transmembrane</keyword>
<evidence type="ECO:0000256" key="1">
    <source>
        <dbReference type="SAM" id="Phobius"/>
    </source>
</evidence>
<dbReference type="PANTHER" id="PTHR38441:SF1">
    <property type="entry name" value="MEMBRANE PROTEIN"/>
    <property type="match status" value="1"/>
</dbReference>
<reference evidence="2 3" key="1">
    <citation type="submission" date="2014-08" db="EMBL/GenBank/DDBJ databases">
        <title>Complete genome sequence of Corynebacterium sphenisci CECT 5990(T) (=DSM 44792(T)), isolated from healthy wild penguins.</title>
        <authorList>
            <person name="Ruckert C."/>
            <person name="Albersmeier A."/>
            <person name="Winkler A."/>
            <person name="Kalinowski J."/>
        </authorList>
    </citation>
    <scope>NUCLEOTIDE SEQUENCE [LARGE SCALE GENOMIC DNA]</scope>
    <source>
        <strain evidence="2 3">DSM 44792</strain>
    </source>
</reference>
<gene>
    <name evidence="2" type="ORF">CSPHI_09730</name>
</gene>
<dbReference type="STRING" id="1437874.CSPHI_09730"/>
<evidence type="ECO:0000313" key="2">
    <source>
        <dbReference type="EMBL" id="APT91239.1"/>
    </source>
</evidence>
<keyword evidence="1" id="KW-0472">Membrane</keyword>
<dbReference type="AlphaFoldDB" id="A0A1L7CZC7"/>
<dbReference type="Proteomes" id="UP000185469">
    <property type="component" value="Chromosome"/>
</dbReference>
<dbReference type="EMBL" id="CP009248">
    <property type="protein sequence ID" value="APT91239.1"/>
    <property type="molecule type" value="Genomic_DNA"/>
</dbReference>
<proteinExistence type="predicted"/>
<dbReference type="PANTHER" id="PTHR38441">
    <property type="entry name" value="INTEGRAL MEMBRANE PROTEIN-RELATED"/>
    <property type="match status" value="1"/>
</dbReference>
<dbReference type="InterPro" id="IPR007436">
    <property type="entry name" value="DUF485"/>
</dbReference>
<dbReference type="OrthoDB" id="3543412at2"/>
<sequence length="124" mass="14079">MSAHPAPASRHTPTAEEYRYVQGTEEFQHLRSTFRGFAIPLTVAGLVWYLAYILVAIFAPDIMTIELFRNVNLGFLLGFLQFVTTFAITAWYISFGNKNLTEKQTVIREAMETGQIAQKMKEGK</sequence>
<feature type="transmembrane region" description="Helical" evidence="1">
    <location>
        <begin position="37"/>
        <end position="59"/>
    </location>
</feature>
<evidence type="ECO:0000313" key="3">
    <source>
        <dbReference type="Proteomes" id="UP000185469"/>
    </source>
</evidence>
<protein>
    <submittedName>
        <fullName evidence="2">Membrane protein</fullName>
    </submittedName>
</protein>
<dbReference type="RefSeq" id="WP_075692802.1">
    <property type="nucleotide sequence ID" value="NZ_CP009248.1"/>
</dbReference>
<organism evidence="2 3">
    <name type="scientific">Corynebacterium sphenisci DSM 44792</name>
    <dbReference type="NCBI Taxonomy" id="1437874"/>
    <lineage>
        <taxon>Bacteria</taxon>
        <taxon>Bacillati</taxon>
        <taxon>Actinomycetota</taxon>
        <taxon>Actinomycetes</taxon>
        <taxon>Mycobacteriales</taxon>
        <taxon>Corynebacteriaceae</taxon>
        <taxon>Corynebacterium</taxon>
    </lineage>
</organism>
<dbReference type="Pfam" id="PF04341">
    <property type="entry name" value="DUF485"/>
    <property type="match status" value="1"/>
</dbReference>
<keyword evidence="3" id="KW-1185">Reference proteome</keyword>
<name>A0A1L7CZC7_9CORY</name>